<feature type="transmembrane region" description="Helical" evidence="2">
    <location>
        <begin position="117"/>
        <end position="139"/>
    </location>
</feature>
<feature type="compositionally biased region" description="Polar residues" evidence="1">
    <location>
        <begin position="82"/>
        <end position="93"/>
    </location>
</feature>
<sequence>MTTPSQWNGQQRPDGQQNSQQNFAANAGQGAPGYGTPPSGPPSAYNGYGQAAQGQQQAYGQQPQQPAGYQQQAGGEYQQPGSHQQPGAYSQPGNTPPRPVLTFSSLREELSFAANRFGMISLASALGGWLLTTLLSFVMSIVARTGSFEIYSVLNPVQTILQILSAAAAIVFGVLALRASGWRNMPASVGSVLGVVMIVPALFYLLLELIPYSY</sequence>
<evidence type="ECO:0000313" key="3">
    <source>
        <dbReference type="EMBL" id="KAB1637732.1"/>
    </source>
</evidence>
<feature type="compositionally biased region" description="Low complexity" evidence="1">
    <location>
        <begin position="15"/>
        <end position="81"/>
    </location>
</feature>
<keyword evidence="2" id="KW-1133">Transmembrane helix</keyword>
<comment type="caution">
    <text evidence="3">The sequence shown here is derived from an EMBL/GenBank/DDBJ whole genome shotgun (WGS) entry which is preliminary data.</text>
</comment>
<dbReference type="EMBL" id="WBJX01000003">
    <property type="protein sequence ID" value="KAB1637732.1"/>
    <property type="molecule type" value="Genomic_DNA"/>
</dbReference>
<feature type="compositionally biased region" description="Polar residues" evidence="1">
    <location>
        <begin position="1"/>
        <end position="14"/>
    </location>
</feature>
<organism evidence="3 4">
    <name type="scientific">Pseudoclavibacter terrae</name>
    <dbReference type="NCBI Taxonomy" id="1530195"/>
    <lineage>
        <taxon>Bacteria</taxon>
        <taxon>Bacillati</taxon>
        <taxon>Actinomycetota</taxon>
        <taxon>Actinomycetes</taxon>
        <taxon>Micrococcales</taxon>
        <taxon>Microbacteriaceae</taxon>
        <taxon>Pseudoclavibacter</taxon>
    </lineage>
</organism>
<dbReference type="Proteomes" id="UP000490386">
    <property type="component" value="Unassembled WGS sequence"/>
</dbReference>
<protein>
    <submittedName>
        <fullName evidence="3">Uncharacterized protein</fullName>
    </submittedName>
</protein>
<gene>
    <name evidence="3" type="ORF">F8O03_11040</name>
</gene>
<accession>A0A7J5B1K5</accession>
<feature type="transmembrane region" description="Helical" evidence="2">
    <location>
        <begin position="189"/>
        <end position="207"/>
    </location>
</feature>
<dbReference type="OrthoDB" id="5117415at2"/>
<feature type="transmembrane region" description="Helical" evidence="2">
    <location>
        <begin position="159"/>
        <end position="177"/>
    </location>
</feature>
<reference evidence="3 4" key="1">
    <citation type="submission" date="2019-09" db="EMBL/GenBank/DDBJ databases">
        <title>Phylogeny of genus Pseudoclavibacter and closely related genus.</title>
        <authorList>
            <person name="Li Y."/>
        </authorList>
    </citation>
    <scope>NUCLEOTIDE SEQUENCE [LARGE SCALE GENOMIC DNA]</scope>
    <source>
        <strain evidence="3 4">THG-MD12</strain>
    </source>
</reference>
<keyword evidence="4" id="KW-1185">Reference proteome</keyword>
<evidence type="ECO:0000313" key="4">
    <source>
        <dbReference type="Proteomes" id="UP000490386"/>
    </source>
</evidence>
<keyword evidence="2" id="KW-0812">Transmembrane</keyword>
<name>A0A7J5B1K5_9MICO</name>
<feature type="region of interest" description="Disordered" evidence="1">
    <location>
        <begin position="1"/>
        <end position="101"/>
    </location>
</feature>
<proteinExistence type="predicted"/>
<evidence type="ECO:0000256" key="1">
    <source>
        <dbReference type="SAM" id="MobiDB-lite"/>
    </source>
</evidence>
<keyword evidence="2" id="KW-0472">Membrane</keyword>
<evidence type="ECO:0000256" key="2">
    <source>
        <dbReference type="SAM" id="Phobius"/>
    </source>
</evidence>
<dbReference type="AlphaFoldDB" id="A0A7J5B1K5"/>
<dbReference type="RefSeq" id="WP_151423902.1">
    <property type="nucleotide sequence ID" value="NZ_WBJX01000003.1"/>
</dbReference>